<proteinExistence type="predicted"/>
<keyword evidence="1" id="KW-0862">Zinc</keyword>
<dbReference type="PROSITE" id="PS50157">
    <property type="entry name" value="ZINC_FINGER_C2H2_2"/>
    <property type="match status" value="1"/>
</dbReference>
<dbReference type="EnsemblMetazoa" id="GPPI042015-RA">
    <property type="protein sequence ID" value="GPPI042015-PA"/>
    <property type="gene ID" value="GPPI042015"/>
</dbReference>
<sequence>MALLNAVVEDLLPVKHLQNTLPTDRKLKEHLKYSHDPQSSVICDKCGKTLKSGCSLKKHNEIEHSDKPKPPPEPQQCYLMFTLCLSDELRADNTFNKTLNQISNKCTSNLREVCLKKKHVSAIFSFHNEIYVCQILPRNSK</sequence>
<dbReference type="InterPro" id="IPR013087">
    <property type="entry name" value="Znf_C2H2_type"/>
</dbReference>
<organism evidence="3 4">
    <name type="scientific">Glossina palpalis gambiensis</name>
    <dbReference type="NCBI Taxonomy" id="67801"/>
    <lineage>
        <taxon>Eukaryota</taxon>
        <taxon>Metazoa</taxon>
        <taxon>Ecdysozoa</taxon>
        <taxon>Arthropoda</taxon>
        <taxon>Hexapoda</taxon>
        <taxon>Insecta</taxon>
        <taxon>Pterygota</taxon>
        <taxon>Neoptera</taxon>
        <taxon>Endopterygota</taxon>
        <taxon>Diptera</taxon>
        <taxon>Brachycera</taxon>
        <taxon>Muscomorpha</taxon>
        <taxon>Hippoboscoidea</taxon>
        <taxon>Glossinidae</taxon>
        <taxon>Glossina</taxon>
    </lineage>
</organism>
<dbReference type="GO" id="GO:0008270">
    <property type="term" value="F:zinc ion binding"/>
    <property type="evidence" value="ECO:0007669"/>
    <property type="project" value="UniProtKB-KW"/>
</dbReference>
<feature type="domain" description="C2H2-type" evidence="2">
    <location>
        <begin position="41"/>
        <end position="68"/>
    </location>
</feature>
<dbReference type="VEuPathDB" id="VectorBase:GPPI042015"/>
<evidence type="ECO:0000259" key="2">
    <source>
        <dbReference type="PROSITE" id="PS50157"/>
    </source>
</evidence>
<reference evidence="4" key="1">
    <citation type="submission" date="2015-01" db="EMBL/GenBank/DDBJ databases">
        <authorList>
            <person name="Aksoy S."/>
            <person name="Warren W."/>
            <person name="Wilson R.K."/>
        </authorList>
    </citation>
    <scope>NUCLEOTIDE SEQUENCE [LARGE SCALE GENOMIC DNA]</scope>
    <source>
        <strain evidence="4">IAEA</strain>
    </source>
</reference>
<dbReference type="AlphaFoldDB" id="A0A1B0BVQ4"/>
<keyword evidence="4" id="KW-1185">Reference proteome</keyword>
<name>A0A1B0BVQ4_9MUSC</name>
<protein>
    <recommendedName>
        <fullName evidence="2">C2H2-type domain-containing protein</fullName>
    </recommendedName>
</protein>
<accession>A0A1B0BVQ4</accession>
<dbReference type="EMBL" id="JXJN01021431">
    <property type="status" value="NOT_ANNOTATED_CDS"/>
    <property type="molecule type" value="Genomic_DNA"/>
</dbReference>
<reference evidence="3" key="2">
    <citation type="submission" date="2020-05" db="UniProtKB">
        <authorList>
            <consortium name="EnsemblMetazoa"/>
        </authorList>
    </citation>
    <scope>IDENTIFICATION</scope>
    <source>
        <strain evidence="3">IAEA</strain>
    </source>
</reference>
<dbReference type="STRING" id="67801.A0A1B0BVQ4"/>
<dbReference type="Proteomes" id="UP000092460">
    <property type="component" value="Unassembled WGS sequence"/>
</dbReference>
<evidence type="ECO:0000313" key="3">
    <source>
        <dbReference type="EnsemblMetazoa" id="GPPI042015-PA"/>
    </source>
</evidence>
<evidence type="ECO:0000256" key="1">
    <source>
        <dbReference type="PROSITE-ProRule" id="PRU00042"/>
    </source>
</evidence>
<dbReference type="Gene3D" id="3.30.160.60">
    <property type="entry name" value="Classic Zinc Finger"/>
    <property type="match status" value="1"/>
</dbReference>
<evidence type="ECO:0000313" key="4">
    <source>
        <dbReference type="Proteomes" id="UP000092460"/>
    </source>
</evidence>
<keyword evidence="1" id="KW-0479">Metal-binding</keyword>
<keyword evidence="1" id="KW-0863">Zinc-finger</keyword>
<dbReference type="PROSITE" id="PS00028">
    <property type="entry name" value="ZINC_FINGER_C2H2_1"/>
    <property type="match status" value="1"/>
</dbReference>